<protein>
    <submittedName>
        <fullName evidence="2">LNS2-domain-containing protein</fullName>
    </submittedName>
</protein>
<accession>A0AAW0RCG0</accession>
<sequence length="151" mass="16879">MDEFSASDDDNDDDNEEEDDEDEDEDVGNLGDSYLSRIDDDDAVESIFSGSGVYEDEQHMMGSMMEEYDEDADEEDADDENVDEEDADEEFDEEGDDDGEEEVEEETGGLNIPEVPKAQAPSPKIAVHDELAEIITGVQQLEQEKEVPVQE</sequence>
<name>A0AAW0RCG0_9PEZI</name>
<keyword evidence="3" id="KW-1185">Reference proteome</keyword>
<feature type="compositionally biased region" description="Acidic residues" evidence="1">
    <location>
        <begin position="1"/>
        <end position="27"/>
    </location>
</feature>
<organism evidence="2 3">
    <name type="scientific">Apiospora kogelbergensis</name>
    <dbReference type="NCBI Taxonomy" id="1337665"/>
    <lineage>
        <taxon>Eukaryota</taxon>
        <taxon>Fungi</taxon>
        <taxon>Dikarya</taxon>
        <taxon>Ascomycota</taxon>
        <taxon>Pezizomycotina</taxon>
        <taxon>Sordariomycetes</taxon>
        <taxon>Xylariomycetidae</taxon>
        <taxon>Amphisphaeriales</taxon>
        <taxon>Apiosporaceae</taxon>
        <taxon>Apiospora</taxon>
    </lineage>
</organism>
<evidence type="ECO:0000256" key="1">
    <source>
        <dbReference type="SAM" id="MobiDB-lite"/>
    </source>
</evidence>
<dbReference type="Proteomes" id="UP001392437">
    <property type="component" value="Unassembled WGS sequence"/>
</dbReference>
<feature type="region of interest" description="Disordered" evidence="1">
    <location>
        <begin position="1"/>
        <end position="124"/>
    </location>
</feature>
<feature type="compositionally biased region" description="Acidic residues" evidence="1">
    <location>
        <begin position="66"/>
        <end position="107"/>
    </location>
</feature>
<proteinExistence type="predicted"/>
<dbReference type="EMBL" id="JAQQWP010000001">
    <property type="protein sequence ID" value="KAK8132466.1"/>
    <property type="molecule type" value="Genomic_DNA"/>
</dbReference>
<dbReference type="AlphaFoldDB" id="A0AAW0RCG0"/>
<evidence type="ECO:0000313" key="2">
    <source>
        <dbReference type="EMBL" id="KAK8132466.1"/>
    </source>
</evidence>
<evidence type="ECO:0000313" key="3">
    <source>
        <dbReference type="Proteomes" id="UP001392437"/>
    </source>
</evidence>
<gene>
    <name evidence="2" type="ORF">PG999_000639</name>
</gene>
<comment type="caution">
    <text evidence="2">The sequence shown here is derived from an EMBL/GenBank/DDBJ whole genome shotgun (WGS) entry which is preliminary data.</text>
</comment>
<reference evidence="2 3" key="1">
    <citation type="submission" date="2023-01" db="EMBL/GenBank/DDBJ databases">
        <title>Analysis of 21 Apiospora genomes using comparative genomics revels a genus with tremendous synthesis potential of carbohydrate active enzymes and secondary metabolites.</title>
        <authorList>
            <person name="Sorensen T."/>
        </authorList>
    </citation>
    <scope>NUCLEOTIDE SEQUENCE [LARGE SCALE GENOMIC DNA]</scope>
    <source>
        <strain evidence="2 3">CBS 117206</strain>
    </source>
</reference>